<evidence type="ECO:0000256" key="1">
    <source>
        <dbReference type="SAM" id="MobiDB-lite"/>
    </source>
</evidence>
<accession>A0A9X3S0T6</accession>
<reference evidence="2" key="1">
    <citation type="submission" date="2022-10" db="EMBL/GenBank/DDBJ databases">
        <title>The WGS of Solirubrobacter ginsenosidimutans DSM 21036.</title>
        <authorList>
            <person name="Jiang Z."/>
        </authorList>
    </citation>
    <scope>NUCLEOTIDE SEQUENCE</scope>
    <source>
        <strain evidence="2">DSM 21036</strain>
    </source>
</reference>
<organism evidence="2 3">
    <name type="scientific">Solirubrobacter ginsenosidimutans</name>
    <dbReference type="NCBI Taxonomy" id="490573"/>
    <lineage>
        <taxon>Bacteria</taxon>
        <taxon>Bacillati</taxon>
        <taxon>Actinomycetota</taxon>
        <taxon>Thermoleophilia</taxon>
        <taxon>Solirubrobacterales</taxon>
        <taxon>Solirubrobacteraceae</taxon>
        <taxon>Solirubrobacter</taxon>
    </lineage>
</organism>
<protein>
    <submittedName>
        <fullName evidence="2">Uncharacterized protein</fullName>
    </submittedName>
</protein>
<dbReference type="AlphaFoldDB" id="A0A9X3S0T6"/>
<dbReference type="RefSeq" id="WP_270039233.1">
    <property type="nucleotide sequence ID" value="NZ_JAPDOD010000005.1"/>
</dbReference>
<dbReference type="EMBL" id="JAPDOD010000005">
    <property type="protein sequence ID" value="MDA0160412.1"/>
    <property type="molecule type" value="Genomic_DNA"/>
</dbReference>
<name>A0A9X3S0T6_9ACTN</name>
<gene>
    <name evidence="2" type="ORF">OM076_09055</name>
</gene>
<keyword evidence="3" id="KW-1185">Reference proteome</keyword>
<sequence>MGTDAPTEEVRVDAPAEPEPERAEEPSGVLETLERDARLAPTAPGVP</sequence>
<comment type="caution">
    <text evidence="2">The sequence shown here is derived from an EMBL/GenBank/DDBJ whole genome shotgun (WGS) entry which is preliminary data.</text>
</comment>
<proteinExistence type="predicted"/>
<feature type="region of interest" description="Disordered" evidence="1">
    <location>
        <begin position="1"/>
        <end position="47"/>
    </location>
</feature>
<evidence type="ECO:0000313" key="2">
    <source>
        <dbReference type="EMBL" id="MDA0160412.1"/>
    </source>
</evidence>
<feature type="compositionally biased region" description="Basic and acidic residues" evidence="1">
    <location>
        <begin position="8"/>
        <end position="25"/>
    </location>
</feature>
<evidence type="ECO:0000313" key="3">
    <source>
        <dbReference type="Proteomes" id="UP001149140"/>
    </source>
</evidence>
<dbReference type="Proteomes" id="UP001149140">
    <property type="component" value="Unassembled WGS sequence"/>
</dbReference>